<evidence type="ECO:0000256" key="2">
    <source>
        <dbReference type="ARBA" id="ARBA00023125"/>
    </source>
</evidence>
<dbReference type="GO" id="GO:0000978">
    <property type="term" value="F:RNA polymerase II cis-regulatory region sequence-specific DNA binding"/>
    <property type="evidence" value="ECO:0007669"/>
    <property type="project" value="TreeGrafter"/>
</dbReference>
<sequence length="226" mass="25758">MAPSQEQRHVACSRCRERKVKCDGGKPSCRRCEKSGHLCHYIRGRKQYEKNRWVQQHTFSLQSDTSSDGFLHRQEAPEATQPEIVCAKHRRVISSLSTSTTSMRSPSPYPAEANDVLRSDWSTLSNASNNLDYQLEPTFLETRPSAFSSPLTFFDTNYTFNLLTTGGNISRAIIPAYGMMPIDCSLDTYLYGPSVPNMNRETNYLELDEPSPRPWIEQPFDFLPGY</sequence>
<evidence type="ECO:0000256" key="3">
    <source>
        <dbReference type="ARBA" id="ARBA00023163"/>
    </source>
</evidence>
<accession>A0A2T2P5T7</accession>
<evidence type="ECO:0000313" key="7">
    <source>
        <dbReference type="Proteomes" id="UP000240883"/>
    </source>
</evidence>
<keyword evidence="4" id="KW-0539">Nucleus</keyword>
<dbReference type="SUPFAM" id="SSF57701">
    <property type="entry name" value="Zn2/Cys6 DNA-binding domain"/>
    <property type="match status" value="1"/>
</dbReference>
<dbReference type="PROSITE" id="PS50048">
    <property type="entry name" value="ZN2_CY6_FUNGAL_2"/>
    <property type="match status" value="1"/>
</dbReference>
<keyword evidence="3" id="KW-0804">Transcription</keyword>
<dbReference type="Gene3D" id="4.10.240.10">
    <property type="entry name" value="Zn(2)-C6 fungal-type DNA-binding domain"/>
    <property type="match status" value="1"/>
</dbReference>
<protein>
    <recommendedName>
        <fullName evidence="5">Zn(2)-C6 fungal-type domain-containing protein</fullName>
    </recommendedName>
</protein>
<dbReference type="Proteomes" id="UP000240883">
    <property type="component" value="Unassembled WGS sequence"/>
</dbReference>
<dbReference type="InterPro" id="IPR001138">
    <property type="entry name" value="Zn2Cys6_DnaBD"/>
</dbReference>
<dbReference type="PANTHER" id="PTHR31069:SF12">
    <property type="entry name" value="TRANSCRIPTION FACTOR DOMAIN-CONTAINING PROTEIN"/>
    <property type="match status" value="1"/>
</dbReference>
<feature type="domain" description="Zn(2)-C6 fungal-type" evidence="5">
    <location>
        <begin position="11"/>
        <end position="41"/>
    </location>
</feature>
<dbReference type="AlphaFoldDB" id="A0A2T2P5T7"/>
<dbReference type="InterPro" id="IPR050675">
    <property type="entry name" value="OAF3"/>
</dbReference>
<dbReference type="EMBL" id="KZ678129">
    <property type="protein sequence ID" value="PSN72999.1"/>
    <property type="molecule type" value="Genomic_DNA"/>
</dbReference>
<dbReference type="SMART" id="SM00066">
    <property type="entry name" value="GAL4"/>
    <property type="match status" value="1"/>
</dbReference>
<evidence type="ECO:0000259" key="5">
    <source>
        <dbReference type="PROSITE" id="PS50048"/>
    </source>
</evidence>
<dbReference type="CDD" id="cd00067">
    <property type="entry name" value="GAL4"/>
    <property type="match status" value="1"/>
</dbReference>
<dbReference type="PANTHER" id="PTHR31069">
    <property type="entry name" value="OLEATE-ACTIVATED TRANSCRIPTION FACTOR 1-RELATED"/>
    <property type="match status" value="1"/>
</dbReference>
<keyword evidence="1" id="KW-0805">Transcription regulation</keyword>
<dbReference type="Pfam" id="PF00172">
    <property type="entry name" value="Zn_clus"/>
    <property type="match status" value="1"/>
</dbReference>
<name>A0A2T2P5T7_CORCC</name>
<evidence type="ECO:0000256" key="4">
    <source>
        <dbReference type="ARBA" id="ARBA00023242"/>
    </source>
</evidence>
<dbReference type="GO" id="GO:0005634">
    <property type="term" value="C:nucleus"/>
    <property type="evidence" value="ECO:0007669"/>
    <property type="project" value="TreeGrafter"/>
</dbReference>
<dbReference type="PROSITE" id="PS00463">
    <property type="entry name" value="ZN2_CY6_FUNGAL_1"/>
    <property type="match status" value="1"/>
</dbReference>
<dbReference type="GO" id="GO:0008270">
    <property type="term" value="F:zinc ion binding"/>
    <property type="evidence" value="ECO:0007669"/>
    <property type="project" value="InterPro"/>
</dbReference>
<dbReference type="GO" id="GO:0000981">
    <property type="term" value="F:DNA-binding transcription factor activity, RNA polymerase II-specific"/>
    <property type="evidence" value="ECO:0007669"/>
    <property type="project" value="InterPro"/>
</dbReference>
<reference evidence="6 7" key="1">
    <citation type="journal article" date="2018" name="Front. Microbiol.">
        <title>Genome-Wide Analysis of Corynespora cassiicola Leaf Fall Disease Putative Effectors.</title>
        <authorList>
            <person name="Lopez D."/>
            <person name="Ribeiro S."/>
            <person name="Label P."/>
            <person name="Fumanal B."/>
            <person name="Venisse J.S."/>
            <person name="Kohler A."/>
            <person name="de Oliveira R.R."/>
            <person name="Labutti K."/>
            <person name="Lipzen A."/>
            <person name="Lail K."/>
            <person name="Bauer D."/>
            <person name="Ohm R.A."/>
            <person name="Barry K.W."/>
            <person name="Spatafora J."/>
            <person name="Grigoriev I.V."/>
            <person name="Martin F.M."/>
            <person name="Pujade-Renaud V."/>
        </authorList>
    </citation>
    <scope>NUCLEOTIDE SEQUENCE [LARGE SCALE GENOMIC DNA]</scope>
    <source>
        <strain evidence="6 7">Philippines</strain>
    </source>
</reference>
<organism evidence="6 7">
    <name type="scientific">Corynespora cassiicola Philippines</name>
    <dbReference type="NCBI Taxonomy" id="1448308"/>
    <lineage>
        <taxon>Eukaryota</taxon>
        <taxon>Fungi</taxon>
        <taxon>Dikarya</taxon>
        <taxon>Ascomycota</taxon>
        <taxon>Pezizomycotina</taxon>
        <taxon>Dothideomycetes</taxon>
        <taxon>Pleosporomycetidae</taxon>
        <taxon>Pleosporales</taxon>
        <taxon>Corynesporascaceae</taxon>
        <taxon>Corynespora</taxon>
    </lineage>
</organism>
<keyword evidence="7" id="KW-1185">Reference proteome</keyword>
<dbReference type="OrthoDB" id="5069333at2759"/>
<proteinExistence type="predicted"/>
<evidence type="ECO:0000256" key="1">
    <source>
        <dbReference type="ARBA" id="ARBA00023015"/>
    </source>
</evidence>
<dbReference type="GO" id="GO:0045944">
    <property type="term" value="P:positive regulation of transcription by RNA polymerase II"/>
    <property type="evidence" value="ECO:0007669"/>
    <property type="project" value="TreeGrafter"/>
</dbReference>
<keyword evidence="2" id="KW-0238">DNA-binding</keyword>
<evidence type="ECO:0000313" key="6">
    <source>
        <dbReference type="EMBL" id="PSN72999.1"/>
    </source>
</evidence>
<dbReference type="InterPro" id="IPR036864">
    <property type="entry name" value="Zn2-C6_fun-type_DNA-bd_sf"/>
</dbReference>
<gene>
    <name evidence="6" type="ORF">BS50DRAFT_616485</name>
</gene>